<comment type="caution">
    <text evidence="2">The sequence shown here is derived from an EMBL/GenBank/DDBJ whole genome shotgun (WGS) entry which is preliminary data.</text>
</comment>
<dbReference type="InterPro" id="IPR013780">
    <property type="entry name" value="Glyco_hydro_b"/>
</dbReference>
<dbReference type="EMBL" id="WWVF01000047">
    <property type="protein sequence ID" value="MZS90720.1"/>
    <property type="molecule type" value="Genomic_DNA"/>
</dbReference>
<organism evidence="2 3">
    <name type="scientific">Blautia wexlerae</name>
    <dbReference type="NCBI Taxonomy" id="418240"/>
    <lineage>
        <taxon>Bacteria</taxon>
        <taxon>Bacillati</taxon>
        <taxon>Bacillota</taxon>
        <taxon>Clostridia</taxon>
        <taxon>Lachnospirales</taxon>
        <taxon>Lachnospiraceae</taxon>
        <taxon>Blautia</taxon>
    </lineage>
</organism>
<name>A0A6L8XYD7_9FIRM</name>
<dbReference type="Pfam" id="PF06964">
    <property type="entry name" value="Alpha-L-AF_C"/>
    <property type="match status" value="1"/>
</dbReference>
<dbReference type="GO" id="GO:0046556">
    <property type="term" value="F:alpha-L-arabinofuranosidase activity"/>
    <property type="evidence" value="ECO:0007669"/>
    <property type="project" value="InterPro"/>
</dbReference>
<dbReference type="Proteomes" id="UP000477156">
    <property type="component" value="Unassembled WGS sequence"/>
</dbReference>
<protein>
    <recommendedName>
        <fullName evidence="1">Alpha-L-arabinofuranosidase C-terminal domain-containing protein</fullName>
    </recommendedName>
</protein>
<evidence type="ECO:0000313" key="3">
    <source>
        <dbReference type="Proteomes" id="UP000477156"/>
    </source>
</evidence>
<dbReference type="AlphaFoldDB" id="A0A6L8XYD7"/>
<dbReference type="SUPFAM" id="SSF51011">
    <property type="entry name" value="Glycosyl hydrolase domain"/>
    <property type="match status" value="1"/>
</dbReference>
<proteinExistence type="predicted"/>
<dbReference type="GO" id="GO:0046373">
    <property type="term" value="P:L-arabinose metabolic process"/>
    <property type="evidence" value="ECO:0007669"/>
    <property type="project" value="InterPro"/>
</dbReference>
<accession>A0A6L8XYD7</accession>
<evidence type="ECO:0000313" key="2">
    <source>
        <dbReference type="EMBL" id="MZS90720.1"/>
    </source>
</evidence>
<sequence length="102" mass="11645">MGVEDEWQVPNLTESVSVAEDGAVHITLTNLSLDKDYEIRTILTDYQVNEVKGEIVHGEMHEMNTFETPDQVRVKEFNEVEKTAEGIKFTIPKCSVLHLEVR</sequence>
<feature type="domain" description="Alpha-L-arabinofuranosidase C-terminal" evidence="1">
    <location>
        <begin position="23"/>
        <end position="95"/>
    </location>
</feature>
<dbReference type="InterPro" id="IPR010720">
    <property type="entry name" value="Alpha-L-AF_C"/>
</dbReference>
<evidence type="ECO:0000259" key="1">
    <source>
        <dbReference type="Pfam" id="PF06964"/>
    </source>
</evidence>
<gene>
    <name evidence="2" type="ORF">GT712_17055</name>
</gene>
<reference evidence="2 3" key="1">
    <citation type="journal article" date="2019" name="Nat. Med.">
        <title>A library of human gut bacterial isolates paired with longitudinal multiomics data enables mechanistic microbiome research.</title>
        <authorList>
            <person name="Poyet M."/>
            <person name="Groussin M."/>
            <person name="Gibbons S.M."/>
            <person name="Avila-Pacheco J."/>
            <person name="Jiang X."/>
            <person name="Kearney S.M."/>
            <person name="Perrotta A.R."/>
            <person name="Berdy B."/>
            <person name="Zhao S."/>
            <person name="Lieberman T.D."/>
            <person name="Swanson P.K."/>
            <person name="Smith M."/>
            <person name="Roesemann S."/>
            <person name="Alexander J.E."/>
            <person name="Rich S.A."/>
            <person name="Livny J."/>
            <person name="Vlamakis H."/>
            <person name="Clish C."/>
            <person name="Bullock K."/>
            <person name="Deik A."/>
            <person name="Scott J."/>
            <person name="Pierce K.A."/>
            <person name="Xavier R.J."/>
            <person name="Alm E.J."/>
        </authorList>
    </citation>
    <scope>NUCLEOTIDE SEQUENCE [LARGE SCALE GENOMIC DNA]</scope>
    <source>
        <strain evidence="2 3">BIOML-A12</strain>
    </source>
</reference>
<dbReference type="Gene3D" id="2.60.40.1180">
    <property type="entry name" value="Golgi alpha-mannosidase II"/>
    <property type="match status" value="1"/>
</dbReference>